<evidence type="ECO:0000313" key="1">
    <source>
        <dbReference type="EMBL" id="TFF73509.1"/>
    </source>
</evidence>
<accession>A0A5F0K8H1</accession>
<reference evidence="2 4" key="1">
    <citation type="submission" date="2018-06" db="EMBL/GenBank/DDBJ databases">
        <title>Occurrence of a novel blaKPC-2- and qnrS2- harbouring IncP6 plasmid from Aeromonas taiwanensis isolates recovered from the river sediments.</title>
        <authorList>
            <person name="Zheng B."/>
            <person name="Yu X."/>
            <person name="Xiao Y."/>
        </authorList>
    </citation>
    <scope>NUCLEOTIDE SEQUENCE [LARGE SCALE GENOMIC DNA]</scope>
    <source>
        <strain evidence="1 3">1713</strain>
        <strain evidence="2 4">198</strain>
    </source>
</reference>
<organism evidence="2 4">
    <name type="scientific">Aeromonas taiwanensis</name>
    <dbReference type="NCBI Taxonomy" id="633417"/>
    <lineage>
        <taxon>Bacteria</taxon>
        <taxon>Pseudomonadati</taxon>
        <taxon>Pseudomonadota</taxon>
        <taxon>Gammaproteobacteria</taxon>
        <taxon>Aeromonadales</taxon>
        <taxon>Aeromonadaceae</taxon>
        <taxon>Aeromonas</taxon>
    </lineage>
</organism>
<dbReference type="EMBL" id="QORL01000034">
    <property type="protein sequence ID" value="TFF73509.1"/>
    <property type="molecule type" value="Genomic_DNA"/>
</dbReference>
<proteinExistence type="predicted"/>
<sequence>MSFGLLREIVKRWSAILIQKALEDAARINDEQNRGRQLVRALLRHEMVLMPLWSQINAWEAFCEVLSAGESFALLDAAKQSFFSALEAIEQREHTRLMASYAALRKRYPELEIGLGQT</sequence>
<dbReference type="Proteomes" id="UP000297914">
    <property type="component" value="Unassembled WGS sequence"/>
</dbReference>
<comment type="caution">
    <text evidence="2">The sequence shown here is derived from an EMBL/GenBank/DDBJ whole genome shotgun (WGS) entry which is preliminary data.</text>
</comment>
<evidence type="ECO:0000313" key="3">
    <source>
        <dbReference type="Proteomes" id="UP000297720"/>
    </source>
</evidence>
<keyword evidence="3" id="KW-1185">Reference proteome</keyword>
<name>A0A5F0K8H1_9GAMM</name>
<protein>
    <submittedName>
        <fullName evidence="2">Uncharacterized protein</fullName>
    </submittedName>
</protein>
<evidence type="ECO:0000313" key="2">
    <source>
        <dbReference type="EMBL" id="TFF77435.1"/>
    </source>
</evidence>
<dbReference type="Proteomes" id="UP000297720">
    <property type="component" value="Unassembled WGS sequence"/>
</dbReference>
<gene>
    <name evidence="1" type="ORF">DRM93_14900</name>
    <name evidence="2" type="ORF">DRM94_14900</name>
</gene>
<evidence type="ECO:0000313" key="4">
    <source>
        <dbReference type="Proteomes" id="UP000297914"/>
    </source>
</evidence>
<dbReference type="AlphaFoldDB" id="A0A5F0K8H1"/>
<dbReference type="EMBL" id="QORK01000034">
    <property type="protein sequence ID" value="TFF77435.1"/>
    <property type="molecule type" value="Genomic_DNA"/>
</dbReference>